<dbReference type="Proteomes" id="UP000186940">
    <property type="component" value="Unassembled WGS sequence"/>
</dbReference>
<dbReference type="EMBL" id="LYOS01000003">
    <property type="protein sequence ID" value="OFV67735.1"/>
    <property type="molecule type" value="Genomic_DNA"/>
</dbReference>
<accession>A0A1F2P9M7</accession>
<protein>
    <submittedName>
        <fullName evidence="1">Uncharacterized protein</fullName>
    </submittedName>
</protein>
<evidence type="ECO:0000313" key="2">
    <source>
        <dbReference type="Proteomes" id="UP000186940"/>
    </source>
</evidence>
<dbReference type="AlphaFoldDB" id="A0A1F2P9M7"/>
<dbReference type="STRING" id="1838285.SCAL_001110"/>
<keyword evidence="2" id="KW-1185">Reference proteome</keyword>
<evidence type="ECO:0000313" key="1">
    <source>
        <dbReference type="EMBL" id="OFV67735.1"/>
    </source>
</evidence>
<organism evidence="1 2">
    <name type="scientific">Candidatus Syntropharchaeum caldarium</name>
    <dbReference type="NCBI Taxonomy" id="1838285"/>
    <lineage>
        <taxon>Archaea</taxon>
        <taxon>Methanobacteriati</taxon>
        <taxon>Methanobacteriota</taxon>
        <taxon>Stenosarchaea group</taxon>
        <taxon>Methanomicrobia</taxon>
        <taxon>Methanosarcinales</taxon>
        <taxon>ANME-2 cluster</taxon>
        <taxon>Candidatus Syntropharchaeum</taxon>
    </lineage>
</organism>
<comment type="caution">
    <text evidence="1">The sequence shown here is derived from an EMBL/GenBank/DDBJ whole genome shotgun (WGS) entry which is preliminary data.</text>
</comment>
<gene>
    <name evidence="1" type="ORF">SCAL_001110</name>
</gene>
<sequence length="44" mass="5222">MFSGDKSGEKIFEEIIANSLYINDVVFSEVIYKMMILKFLEGWW</sequence>
<reference evidence="1" key="1">
    <citation type="submission" date="2016-05" db="EMBL/GenBank/DDBJ databases">
        <title>Microbial consortia oxidize butane by reversing methanogenesis.</title>
        <authorList>
            <person name="Laso-Perez R."/>
            <person name="Richter M."/>
            <person name="Wegener G."/>
            <person name="Musat F."/>
        </authorList>
    </citation>
    <scope>NUCLEOTIDE SEQUENCE [LARGE SCALE GENOMIC DNA]</scope>
    <source>
        <strain evidence="1">BOX2</strain>
    </source>
</reference>
<proteinExistence type="predicted"/>
<name>A0A1F2P9M7_9EURY</name>